<dbReference type="OrthoDB" id="3261690at2759"/>
<proteinExistence type="predicted"/>
<comment type="caution">
    <text evidence="1">The sequence shown here is derived from an EMBL/GenBank/DDBJ whole genome shotgun (WGS) entry which is preliminary data.</text>
</comment>
<protein>
    <submittedName>
        <fullName evidence="1">Uncharacterized protein</fullName>
    </submittedName>
</protein>
<accession>A0A9P7EW38</accession>
<dbReference type="RefSeq" id="XP_041287526.1">
    <property type="nucleotide sequence ID" value="XM_041431828.1"/>
</dbReference>
<dbReference type="Proteomes" id="UP000823399">
    <property type="component" value="Unassembled WGS sequence"/>
</dbReference>
<reference evidence="1" key="1">
    <citation type="journal article" date="2020" name="New Phytol.">
        <title>Comparative genomics reveals dynamic genome evolution in host specialist ectomycorrhizal fungi.</title>
        <authorList>
            <person name="Lofgren L.A."/>
            <person name="Nguyen N.H."/>
            <person name="Vilgalys R."/>
            <person name="Ruytinx J."/>
            <person name="Liao H.L."/>
            <person name="Branco S."/>
            <person name="Kuo A."/>
            <person name="LaButti K."/>
            <person name="Lipzen A."/>
            <person name="Andreopoulos W."/>
            <person name="Pangilinan J."/>
            <person name="Riley R."/>
            <person name="Hundley H."/>
            <person name="Na H."/>
            <person name="Barry K."/>
            <person name="Grigoriev I.V."/>
            <person name="Stajich J.E."/>
            <person name="Kennedy P.G."/>
        </authorList>
    </citation>
    <scope>NUCLEOTIDE SEQUENCE</scope>
    <source>
        <strain evidence="1">FC423</strain>
    </source>
</reference>
<dbReference type="AlphaFoldDB" id="A0A9P7EW38"/>
<keyword evidence="2" id="KW-1185">Reference proteome</keyword>
<gene>
    <name evidence="1" type="ORF">F5147DRAFT_585019</name>
</gene>
<sequence length="339" mass="39039">VPMHKIPNVPLGKVEQRHVVRIFFPRLYTAASEDPSRVGLSQEDLALIYDRCLRPTMIQYLPETRDRWPTSYNIALTHARTSTGSLAFNTVDVAWRVLEDLAIPFLTKLGEEKDEFRDAYFVHELRGKKNAAMHDGEVAAERRTALDEVFEHVNGRHLDPRQWHVDVALTIGLPGHVVTWRESSHREILNFLMPHAGPDRIDRLMKKKSAFHVDRHLQIKEFAGFRANTTTVARADGISYIQAYCTEKNVTYSLSPGVFRRRRAKELLEKKTLEKILSDLDIMSDVFFECTGDGVVVGRDGCARLEVRVPLDKALNWLPTLPEDFVQRCVIAIDRRQWW</sequence>
<name>A0A9P7EW38_9AGAM</name>
<evidence type="ECO:0000313" key="1">
    <source>
        <dbReference type="EMBL" id="KAG2094406.1"/>
    </source>
</evidence>
<organism evidence="1 2">
    <name type="scientific">Suillus discolor</name>
    <dbReference type="NCBI Taxonomy" id="1912936"/>
    <lineage>
        <taxon>Eukaryota</taxon>
        <taxon>Fungi</taxon>
        <taxon>Dikarya</taxon>
        <taxon>Basidiomycota</taxon>
        <taxon>Agaricomycotina</taxon>
        <taxon>Agaricomycetes</taxon>
        <taxon>Agaricomycetidae</taxon>
        <taxon>Boletales</taxon>
        <taxon>Suillineae</taxon>
        <taxon>Suillaceae</taxon>
        <taxon>Suillus</taxon>
    </lineage>
</organism>
<evidence type="ECO:0000313" key="2">
    <source>
        <dbReference type="Proteomes" id="UP000823399"/>
    </source>
</evidence>
<dbReference type="EMBL" id="JABBWM010000079">
    <property type="protein sequence ID" value="KAG2094406.1"/>
    <property type="molecule type" value="Genomic_DNA"/>
</dbReference>
<feature type="non-terminal residue" evidence="1">
    <location>
        <position position="1"/>
    </location>
</feature>
<dbReference type="GeneID" id="64694087"/>